<dbReference type="Proteomes" id="UP000245697">
    <property type="component" value="Unassembled WGS sequence"/>
</dbReference>
<dbReference type="AlphaFoldDB" id="A0A316F400"/>
<keyword evidence="1" id="KW-0812">Transmembrane</keyword>
<proteinExistence type="predicted"/>
<accession>A0A316F400</accession>
<evidence type="ECO:0000256" key="1">
    <source>
        <dbReference type="SAM" id="Phobius"/>
    </source>
</evidence>
<dbReference type="OrthoDB" id="9889891at2"/>
<name>A0A316F400_9ACTN</name>
<keyword evidence="1" id="KW-0472">Membrane</keyword>
<keyword evidence="3" id="KW-1185">Reference proteome</keyword>
<reference evidence="2 3" key="1">
    <citation type="submission" date="2018-05" db="EMBL/GenBank/DDBJ databases">
        <title>Genomic Encyclopedia of Archaeal and Bacterial Type Strains, Phase II (KMG-II): from individual species to whole genera.</title>
        <authorList>
            <person name="Goeker M."/>
        </authorList>
    </citation>
    <scope>NUCLEOTIDE SEQUENCE [LARGE SCALE GENOMIC DNA]</scope>
    <source>
        <strain evidence="2 3">DSM 45184</strain>
    </source>
</reference>
<comment type="caution">
    <text evidence="2">The sequence shown here is derived from an EMBL/GenBank/DDBJ whole genome shotgun (WGS) entry which is preliminary data.</text>
</comment>
<feature type="transmembrane region" description="Helical" evidence="1">
    <location>
        <begin position="17"/>
        <end position="37"/>
    </location>
</feature>
<evidence type="ECO:0000313" key="3">
    <source>
        <dbReference type="Proteomes" id="UP000245697"/>
    </source>
</evidence>
<protein>
    <submittedName>
        <fullName evidence="2">Uncharacterized protein</fullName>
    </submittedName>
</protein>
<organism evidence="2 3">
    <name type="scientific">Actinoplanes xinjiangensis</name>
    <dbReference type="NCBI Taxonomy" id="512350"/>
    <lineage>
        <taxon>Bacteria</taxon>
        <taxon>Bacillati</taxon>
        <taxon>Actinomycetota</taxon>
        <taxon>Actinomycetes</taxon>
        <taxon>Micromonosporales</taxon>
        <taxon>Micromonosporaceae</taxon>
        <taxon>Actinoplanes</taxon>
    </lineage>
</organism>
<dbReference type="EMBL" id="QGGR01000022">
    <property type="protein sequence ID" value="PWK39442.1"/>
    <property type="molecule type" value="Genomic_DNA"/>
</dbReference>
<gene>
    <name evidence="2" type="ORF">BC793_12214</name>
</gene>
<dbReference type="RefSeq" id="WP_109600579.1">
    <property type="nucleotide sequence ID" value="NZ_BONA01000075.1"/>
</dbReference>
<keyword evidence="1" id="KW-1133">Transmembrane helix</keyword>
<evidence type="ECO:0000313" key="2">
    <source>
        <dbReference type="EMBL" id="PWK39442.1"/>
    </source>
</evidence>
<sequence length="132" mass="13952">MTADPYRTRRPGRPRPGAGAAVVMLLLLLAAIAMFPVDHEHHYTVAEHDHVSGAACVTQHHHIGAPIPEHGHRHEADVVSNLTPRSRLTAPDVVVALAVACGSATDSPVPPSRAAPPVPPDVDLHLLGVLRV</sequence>